<dbReference type="InterPro" id="IPR015943">
    <property type="entry name" value="WD40/YVTN_repeat-like_dom_sf"/>
</dbReference>
<evidence type="ECO:0000313" key="9">
    <source>
        <dbReference type="Proteomes" id="UP000054217"/>
    </source>
</evidence>
<dbReference type="GO" id="GO:0005737">
    <property type="term" value="C:cytoplasm"/>
    <property type="evidence" value="ECO:0007669"/>
    <property type="project" value="TreeGrafter"/>
</dbReference>
<keyword evidence="9" id="KW-1185">Reference proteome</keyword>
<evidence type="ECO:0000256" key="3">
    <source>
        <dbReference type="ARBA" id="ARBA00022737"/>
    </source>
</evidence>
<dbReference type="SUPFAM" id="SSF50978">
    <property type="entry name" value="WD40 repeat-like"/>
    <property type="match status" value="1"/>
</dbReference>
<keyword evidence="2" id="KW-0853">WD repeat</keyword>
<sequence length="347" mass="39018">MTVSESHDTVLPADSVEFCPHEGSRDIFVCGTYKLEHEQAADVTVNPDEIVSEPENSGQYRWGKCFVFKVTDTKAKLWCHRSRTSTAILGIADSEGKISVQEWQSQNHAFRCLQKISCASADALCLSLDWSNRRYPSDHLGSLIVSLSDGSLCLLNPSSPHGLVVSDVWKAHDYEPWVAAWNYWESSVVYSGGDDLNLKGWDIRQPLHRPIFANRSFDAGVTSIQNHPYVEHLLAVGSYDNTVRLFDMRKPLSALITMDVGGGAWRVKWHPLPERKNDLLVACMHDGFKVVSTDLKETTMSYGIGKCFDQHESLGYGVDWSFHEDVHEETLIASCSFYDHKLCLWSG</sequence>
<dbReference type="Gene3D" id="2.130.10.10">
    <property type="entry name" value="YVTN repeat-like/Quinoprotein amine dehydrogenase"/>
    <property type="match status" value="1"/>
</dbReference>
<evidence type="ECO:0000256" key="4">
    <source>
        <dbReference type="ARBA" id="ARBA00022801"/>
    </source>
</evidence>
<gene>
    <name evidence="8" type="ORF">M404DRAFT_997210</name>
</gene>
<comment type="pathway">
    <text evidence="1">Protein modification; peptidyl-diphthamide biosynthesis.</text>
</comment>
<proteinExistence type="inferred from homology"/>
<dbReference type="Proteomes" id="UP000054217">
    <property type="component" value="Unassembled WGS sequence"/>
</dbReference>
<dbReference type="STRING" id="870435.A0A0C3KFC5"/>
<reference evidence="8 9" key="1">
    <citation type="submission" date="2014-04" db="EMBL/GenBank/DDBJ databases">
        <authorList>
            <consortium name="DOE Joint Genome Institute"/>
            <person name="Kuo A."/>
            <person name="Kohler A."/>
            <person name="Costa M.D."/>
            <person name="Nagy L.G."/>
            <person name="Floudas D."/>
            <person name="Copeland A."/>
            <person name="Barry K.W."/>
            <person name="Cichocki N."/>
            <person name="Veneault-Fourrey C."/>
            <person name="LaButti K."/>
            <person name="Lindquist E.A."/>
            <person name="Lipzen A."/>
            <person name="Lundell T."/>
            <person name="Morin E."/>
            <person name="Murat C."/>
            <person name="Sun H."/>
            <person name="Tunlid A."/>
            <person name="Henrissat B."/>
            <person name="Grigoriev I.V."/>
            <person name="Hibbett D.S."/>
            <person name="Martin F."/>
            <person name="Nordberg H.P."/>
            <person name="Cantor M.N."/>
            <person name="Hua S.X."/>
        </authorList>
    </citation>
    <scope>NUCLEOTIDE SEQUENCE [LARGE SCALE GENOMIC DNA]</scope>
    <source>
        <strain evidence="8 9">Marx 270</strain>
    </source>
</reference>
<organism evidence="8 9">
    <name type="scientific">Pisolithus tinctorius Marx 270</name>
    <dbReference type="NCBI Taxonomy" id="870435"/>
    <lineage>
        <taxon>Eukaryota</taxon>
        <taxon>Fungi</taxon>
        <taxon>Dikarya</taxon>
        <taxon>Basidiomycota</taxon>
        <taxon>Agaricomycotina</taxon>
        <taxon>Agaricomycetes</taxon>
        <taxon>Agaricomycetidae</taxon>
        <taxon>Boletales</taxon>
        <taxon>Sclerodermatineae</taxon>
        <taxon>Pisolithaceae</taxon>
        <taxon>Pisolithus</taxon>
    </lineage>
</organism>
<dbReference type="PANTHER" id="PTHR46042:SF1">
    <property type="entry name" value="DIPHTHINE METHYLTRANSFERASE"/>
    <property type="match status" value="1"/>
</dbReference>
<evidence type="ECO:0000256" key="1">
    <source>
        <dbReference type="ARBA" id="ARBA00005156"/>
    </source>
</evidence>
<name>A0A0C3KFC5_PISTI</name>
<dbReference type="InterPro" id="IPR001680">
    <property type="entry name" value="WD40_rpt"/>
</dbReference>
<dbReference type="SMART" id="SM00320">
    <property type="entry name" value="WD40"/>
    <property type="match status" value="3"/>
</dbReference>
<dbReference type="GO" id="GO:0017183">
    <property type="term" value="P:protein histidyl modification to diphthamide"/>
    <property type="evidence" value="ECO:0007669"/>
    <property type="project" value="TreeGrafter"/>
</dbReference>
<evidence type="ECO:0000313" key="8">
    <source>
        <dbReference type="EMBL" id="KIO08282.1"/>
    </source>
</evidence>
<accession>A0A0C3KFC5</accession>
<dbReference type="PANTHER" id="PTHR46042">
    <property type="entry name" value="DIPHTHINE METHYLTRANSFERASE"/>
    <property type="match status" value="1"/>
</dbReference>
<dbReference type="GO" id="GO:0061685">
    <property type="term" value="F:diphthine methylesterase activity"/>
    <property type="evidence" value="ECO:0007669"/>
    <property type="project" value="UniProtKB-EC"/>
</dbReference>
<evidence type="ECO:0000256" key="2">
    <source>
        <dbReference type="ARBA" id="ARBA00022574"/>
    </source>
</evidence>
<dbReference type="OrthoDB" id="1930760at2759"/>
<comment type="catalytic activity">
    <reaction evidence="7">
        <text>diphthine methyl ester-[translation elongation factor 2] + H2O = diphthine-[translation elongation factor 2] + methanol + H(+)</text>
        <dbReference type="Rhea" id="RHEA:42656"/>
        <dbReference type="Rhea" id="RHEA-COMP:10172"/>
        <dbReference type="Rhea" id="RHEA-COMP:10173"/>
        <dbReference type="ChEBI" id="CHEBI:15377"/>
        <dbReference type="ChEBI" id="CHEBI:15378"/>
        <dbReference type="ChEBI" id="CHEBI:17790"/>
        <dbReference type="ChEBI" id="CHEBI:79005"/>
        <dbReference type="ChEBI" id="CHEBI:82696"/>
        <dbReference type="EC" id="3.1.1.97"/>
    </reaction>
</comment>
<dbReference type="AlphaFoldDB" id="A0A0C3KFC5"/>
<dbReference type="InParanoid" id="A0A0C3KFC5"/>
<dbReference type="EMBL" id="KN831957">
    <property type="protein sequence ID" value="KIO08282.1"/>
    <property type="molecule type" value="Genomic_DNA"/>
</dbReference>
<keyword evidence="4" id="KW-0378">Hydrolase</keyword>
<dbReference type="InterPro" id="IPR052415">
    <property type="entry name" value="Diphthine_MTase"/>
</dbReference>
<comment type="similarity">
    <text evidence="5">Belongs to the DPH7 family.</text>
</comment>
<evidence type="ECO:0000256" key="6">
    <source>
        <dbReference type="ARBA" id="ARBA00039131"/>
    </source>
</evidence>
<dbReference type="FunCoup" id="A0A0C3KFC5">
    <property type="interactions" value="951"/>
</dbReference>
<dbReference type="HOGENOM" id="CLU_036100_2_0_1"/>
<dbReference type="InterPro" id="IPR036322">
    <property type="entry name" value="WD40_repeat_dom_sf"/>
</dbReference>
<protein>
    <recommendedName>
        <fullName evidence="6">methylated diphthine methylhydrolase</fullName>
        <ecNumber evidence="6">3.1.1.97</ecNumber>
    </recommendedName>
</protein>
<evidence type="ECO:0000256" key="7">
    <source>
        <dbReference type="ARBA" id="ARBA00047551"/>
    </source>
</evidence>
<keyword evidence="3" id="KW-0677">Repeat</keyword>
<reference evidence="9" key="2">
    <citation type="submission" date="2015-01" db="EMBL/GenBank/DDBJ databases">
        <title>Evolutionary Origins and Diversification of the Mycorrhizal Mutualists.</title>
        <authorList>
            <consortium name="DOE Joint Genome Institute"/>
            <consortium name="Mycorrhizal Genomics Consortium"/>
            <person name="Kohler A."/>
            <person name="Kuo A."/>
            <person name="Nagy L.G."/>
            <person name="Floudas D."/>
            <person name="Copeland A."/>
            <person name="Barry K.W."/>
            <person name="Cichocki N."/>
            <person name="Veneault-Fourrey C."/>
            <person name="LaButti K."/>
            <person name="Lindquist E.A."/>
            <person name="Lipzen A."/>
            <person name="Lundell T."/>
            <person name="Morin E."/>
            <person name="Murat C."/>
            <person name="Riley R."/>
            <person name="Ohm R."/>
            <person name="Sun H."/>
            <person name="Tunlid A."/>
            <person name="Henrissat B."/>
            <person name="Grigoriev I.V."/>
            <person name="Hibbett D.S."/>
            <person name="Martin F."/>
        </authorList>
    </citation>
    <scope>NUCLEOTIDE SEQUENCE [LARGE SCALE GENOMIC DNA]</scope>
    <source>
        <strain evidence="9">Marx 270</strain>
    </source>
</reference>
<dbReference type="EC" id="3.1.1.97" evidence="6"/>
<evidence type="ECO:0000256" key="5">
    <source>
        <dbReference type="ARBA" id="ARBA00038092"/>
    </source>
</evidence>